<protein>
    <submittedName>
        <fullName evidence="4">Protein serine/threonine phosphatase</fullName>
    </submittedName>
</protein>
<keyword evidence="2" id="KW-0812">Transmembrane</keyword>
<dbReference type="InterPro" id="IPR001932">
    <property type="entry name" value="PPM-type_phosphatase-like_dom"/>
</dbReference>
<dbReference type="Gene3D" id="3.60.40.10">
    <property type="entry name" value="PPM-type phosphatase domain"/>
    <property type="match status" value="1"/>
</dbReference>
<dbReference type="KEGG" id="str:Sterm_1212"/>
<dbReference type="STRING" id="526218.Sterm_1212"/>
<feature type="coiled-coil region" evidence="1">
    <location>
        <begin position="609"/>
        <end position="648"/>
    </location>
</feature>
<reference evidence="4 5" key="2">
    <citation type="journal article" date="2010" name="Stand. Genomic Sci.">
        <title>Complete genome sequence of Sebaldella termitidis type strain (NCTC 11300).</title>
        <authorList>
            <person name="Harmon-Smith M."/>
            <person name="Celia L."/>
            <person name="Chertkov O."/>
            <person name="Lapidus A."/>
            <person name="Copeland A."/>
            <person name="Glavina Del Rio T."/>
            <person name="Nolan M."/>
            <person name="Lucas S."/>
            <person name="Tice H."/>
            <person name="Cheng J.F."/>
            <person name="Han C."/>
            <person name="Detter J.C."/>
            <person name="Bruce D."/>
            <person name="Goodwin L."/>
            <person name="Pitluck S."/>
            <person name="Pati A."/>
            <person name="Liolios K."/>
            <person name="Ivanova N."/>
            <person name="Mavromatis K."/>
            <person name="Mikhailova N."/>
            <person name="Chen A."/>
            <person name="Palaniappan K."/>
            <person name="Land M."/>
            <person name="Hauser L."/>
            <person name="Chang Y.J."/>
            <person name="Jeffries C.D."/>
            <person name="Brettin T."/>
            <person name="Goker M."/>
            <person name="Beck B."/>
            <person name="Bristow J."/>
            <person name="Eisen J.A."/>
            <person name="Markowitz V."/>
            <person name="Hugenholtz P."/>
            <person name="Kyrpides N.C."/>
            <person name="Klenk H.P."/>
            <person name="Chen F."/>
        </authorList>
    </citation>
    <scope>NUCLEOTIDE SEQUENCE [LARGE SCALE GENOMIC DNA]</scope>
    <source>
        <strain evidence="5">ATCC 33386 / NCTC 11300</strain>
    </source>
</reference>
<dbReference type="AlphaFoldDB" id="D1AH46"/>
<dbReference type="Proteomes" id="UP000000845">
    <property type="component" value="Chromosome"/>
</dbReference>
<reference evidence="5" key="1">
    <citation type="submission" date="2009-09" db="EMBL/GenBank/DDBJ databases">
        <title>The complete chromosome of Sebaldella termitidis ATCC 33386.</title>
        <authorList>
            <consortium name="US DOE Joint Genome Institute (JGI-PGF)"/>
            <person name="Lucas S."/>
            <person name="Copeland A."/>
            <person name="Lapidus A."/>
            <person name="Glavina del Rio T."/>
            <person name="Dalin E."/>
            <person name="Tice H."/>
            <person name="Bruce D."/>
            <person name="Goodwin L."/>
            <person name="Pitluck S."/>
            <person name="Kyrpides N."/>
            <person name="Mavromatis K."/>
            <person name="Ivanova N."/>
            <person name="Mikhailova N."/>
            <person name="Sims D."/>
            <person name="Meincke L."/>
            <person name="Brettin T."/>
            <person name="Detter J.C."/>
            <person name="Han C."/>
            <person name="Larimer F."/>
            <person name="Land M."/>
            <person name="Hauser L."/>
            <person name="Markowitz V."/>
            <person name="Cheng J.F."/>
            <person name="Hugenholtz P."/>
            <person name="Woyke T."/>
            <person name="Wu D."/>
            <person name="Eisen J.A."/>
        </authorList>
    </citation>
    <scope>NUCLEOTIDE SEQUENCE [LARGE SCALE GENOMIC DNA]</scope>
    <source>
        <strain evidence="5">ATCC 33386 / NCTC 11300</strain>
    </source>
</reference>
<dbReference type="eggNOG" id="COG0631">
    <property type="taxonomic scope" value="Bacteria"/>
</dbReference>
<keyword evidence="2" id="KW-1133">Transmembrane helix</keyword>
<proteinExistence type="predicted"/>
<evidence type="ECO:0000259" key="3">
    <source>
        <dbReference type="PROSITE" id="PS51746"/>
    </source>
</evidence>
<evidence type="ECO:0000256" key="1">
    <source>
        <dbReference type="SAM" id="Coils"/>
    </source>
</evidence>
<name>D1AH46_SEBTE</name>
<evidence type="ECO:0000313" key="4">
    <source>
        <dbReference type="EMBL" id="ACZ08080.1"/>
    </source>
</evidence>
<feature type="domain" description="PPM-type phosphatase" evidence="3">
    <location>
        <begin position="13"/>
        <end position="425"/>
    </location>
</feature>
<feature type="transmembrane region" description="Helical" evidence="2">
    <location>
        <begin position="266"/>
        <end position="287"/>
    </location>
</feature>
<dbReference type="HOGENOM" id="CLU_017346_1_0_0"/>
<keyword evidence="2" id="KW-0472">Membrane</keyword>
<dbReference type="InterPro" id="IPR036457">
    <property type="entry name" value="PPM-type-like_dom_sf"/>
</dbReference>
<dbReference type="RefSeq" id="WP_012860676.1">
    <property type="nucleotide sequence ID" value="NC_013517.1"/>
</dbReference>
<keyword evidence="1" id="KW-0175">Coiled coil</keyword>
<dbReference type="SUPFAM" id="SSF81606">
    <property type="entry name" value="PP2C-like"/>
    <property type="match status" value="1"/>
</dbReference>
<dbReference type="PROSITE" id="PS51746">
    <property type="entry name" value="PPM_2"/>
    <property type="match status" value="1"/>
</dbReference>
<organism evidence="4 5">
    <name type="scientific">Sebaldella termitidis (strain ATCC 33386 / NCTC 11300)</name>
    <dbReference type="NCBI Taxonomy" id="526218"/>
    <lineage>
        <taxon>Bacteria</taxon>
        <taxon>Fusobacteriati</taxon>
        <taxon>Fusobacteriota</taxon>
        <taxon>Fusobacteriia</taxon>
        <taxon>Fusobacteriales</taxon>
        <taxon>Leptotrichiaceae</taxon>
        <taxon>Sebaldella</taxon>
    </lineage>
</organism>
<sequence>MWENMRKEEAKFETRFISNLGTQEKNNDYFGYVQLDNYAIWAVADGFDEEEGADVAARIAVEAAVEYFMLTPGFNTKILKEITEYAHSKVVEKQEENERFSLMHTSLLIVISNYHSILWANVGNTRLYHLRDGFIFFQTKDDSISQLLVNDEALDIRDIKQHRQRNDLTQAVGDYIKVKPNISKNPVILQEGDILLMTTMGAWENLDESEIETELSKIDNRQQWLKSLENKIMATSRKEVENYTLVSVVAEQLASPEKIKKNKKPLIIKIIIISAVLLIILLSMSLWSMKKRSNIEKTALGYQKQAEESIVKKDFNNSLDELNLAIGEYDKLHIKSRGIIGFFKGAKGKNRDTDGKINEIKLRIEQTEKLQKAFQDINDGNQLYNSGDYEQASRKYQSAKFTLEQNTYKRDELNTDDILTILNSRIDATPKLMEAKSLEKNGDEAMARSDFATAKSKYDDAINIYLTNGKADYVINLERKMEGISEQQQTAYNGALLTENRADMLSASNPDSSRETYYEARRMYQLLGDKVKTGEVDNKIQEINARQLADLQTANNLIQEGLSLLNSGNPVMAIANFNKAKLIYNKLGDSGNSRSTDEYIKQAHTFVKIEDHTKQLEQQSKEELAVKQQEIDKKNAAIAEEMRKAEERNQKIILAGDLKNKGDELAFAERYIESIDKYEEAKKLYTELDLKGETEYLEYKIKRNEGYLYELQGDQAYKAKKWIDAEQKYKMSADSFDKAGDISEEVKSRVEKKLAKATRKVNKRWWQFWK</sequence>
<dbReference type="SMART" id="SM00332">
    <property type="entry name" value="PP2Cc"/>
    <property type="match status" value="1"/>
</dbReference>
<dbReference type="Pfam" id="PF13672">
    <property type="entry name" value="PP2C_2"/>
    <property type="match status" value="1"/>
</dbReference>
<dbReference type="EMBL" id="CP001739">
    <property type="protein sequence ID" value="ACZ08080.1"/>
    <property type="molecule type" value="Genomic_DNA"/>
</dbReference>
<evidence type="ECO:0000256" key="2">
    <source>
        <dbReference type="SAM" id="Phobius"/>
    </source>
</evidence>
<evidence type="ECO:0000313" key="5">
    <source>
        <dbReference type="Proteomes" id="UP000000845"/>
    </source>
</evidence>
<accession>D1AH46</accession>
<gene>
    <name evidence="4" type="ordered locus">Sterm_1212</name>
</gene>
<dbReference type="SMART" id="SM00331">
    <property type="entry name" value="PP2C_SIG"/>
    <property type="match status" value="1"/>
</dbReference>
<keyword evidence="5" id="KW-1185">Reference proteome</keyword>